<feature type="binding site" evidence="15">
    <location>
        <position position="175"/>
    </location>
    <ligand>
        <name>substrate</name>
    </ligand>
</feature>
<dbReference type="EMBL" id="FMWO01000098">
    <property type="protein sequence ID" value="SCZ86985.1"/>
    <property type="molecule type" value="Genomic_DNA"/>
</dbReference>
<dbReference type="InterPro" id="IPR036034">
    <property type="entry name" value="PDZ_sf"/>
</dbReference>
<dbReference type="PRINTS" id="PR00834">
    <property type="entry name" value="PROTEASES2C"/>
</dbReference>
<feature type="domain" description="PDZ" evidence="16">
    <location>
        <begin position="402"/>
        <end position="494"/>
    </location>
</feature>
<dbReference type="SUPFAM" id="SSF50494">
    <property type="entry name" value="Trypsin-like serine proteases"/>
    <property type="match status" value="1"/>
</dbReference>
<keyword evidence="6 17" id="KW-0645">Protease</keyword>
<dbReference type="PROSITE" id="PS50106">
    <property type="entry name" value="PDZ"/>
    <property type="match status" value="2"/>
</dbReference>
<comment type="catalytic activity">
    <reaction evidence="1">
        <text>Acts on substrates that are at least partially unfolded. The cleavage site P1 residue is normally between a pair of hydrophobic residues, such as Val-|-Val.</text>
        <dbReference type="EC" id="3.4.21.107"/>
    </reaction>
</comment>
<evidence type="ECO:0000256" key="15">
    <source>
        <dbReference type="PIRSR" id="PIRSR611782-2"/>
    </source>
</evidence>
<evidence type="ECO:0000256" key="6">
    <source>
        <dbReference type="ARBA" id="ARBA00022670"/>
    </source>
</evidence>
<dbReference type="AlphaFoldDB" id="A0A1G5SID8"/>
<evidence type="ECO:0000256" key="5">
    <source>
        <dbReference type="ARBA" id="ARBA00013958"/>
    </source>
</evidence>
<proteinExistence type="inferred from homology"/>
<dbReference type="GO" id="GO:0004252">
    <property type="term" value="F:serine-type endopeptidase activity"/>
    <property type="evidence" value="ECO:0007669"/>
    <property type="project" value="InterPro"/>
</dbReference>
<dbReference type="CDD" id="cd10839">
    <property type="entry name" value="cpPDZ1_DegP-like"/>
    <property type="match status" value="1"/>
</dbReference>
<protein>
    <recommendedName>
        <fullName evidence="5">Probable periplasmic serine endoprotease DegP-like</fullName>
        <ecNumber evidence="4">3.4.21.107</ecNumber>
    </recommendedName>
    <alternativeName>
        <fullName evidence="13">Protease Do</fullName>
    </alternativeName>
</protein>
<keyword evidence="9" id="KW-0574">Periplasm</keyword>
<dbReference type="STRING" id="51642.NSMM_860004"/>
<keyword evidence="8" id="KW-0677">Repeat</keyword>
<dbReference type="PANTHER" id="PTHR22939:SF130">
    <property type="entry name" value="PERIPLASMIC SERINE ENDOPROTEASE DEGP-LIKE-RELATED"/>
    <property type="match status" value="1"/>
</dbReference>
<feature type="domain" description="PDZ" evidence="16">
    <location>
        <begin position="297"/>
        <end position="356"/>
    </location>
</feature>
<dbReference type="InterPro" id="IPR001478">
    <property type="entry name" value="PDZ"/>
</dbReference>
<evidence type="ECO:0000256" key="3">
    <source>
        <dbReference type="ARBA" id="ARBA00010541"/>
    </source>
</evidence>
<comment type="subcellular location">
    <subcellularLocation>
        <location evidence="2">Periplasm</location>
    </subcellularLocation>
</comment>
<dbReference type="GO" id="GO:0042597">
    <property type="term" value="C:periplasmic space"/>
    <property type="evidence" value="ECO:0007669"/>
    <property type="project" value="UniProtKB-SubCell"/>
</dbReference>
<feature type="binding site" evidence="15">
    <location>
        <position position="145"/>
    </location>
    <ligand>
        <name>substrate</name>
    </ligand>
</feature>
<dbReference type="SUPFAM" id="SSF50156">
    <property type="entry name" value="PDZ domain-like"/>
    <property type="match status" value="2"/>
</dbReference>
<evidence type="ECO:0000313" key="17">
    <source>
        <dbReference type="EMBL" id="SCZ86985.1"/>
    </source>
</evidence>
<evidence type="ECO:0000256" key="8">
    <source>
        <dbReference type="ARBA" id="ARBA00022737"/>
    </source>
</evidence>
<keyword evidence="12" id="KW-0346">Stress response</keyword>
<sequence length="505" mass="55150">MSLTASMKLSYKFSLLSLADERIFCKHRVTQSLQIFWKLWSAGLVMLLLLSSPSPQAKEALKLPDFTQLVETQGQAVVNISTVQSQQIDAEQFFPKIPDLPEDSPFYDFFRRYMQPYSGPRKYESRSLGSGFIISKDGYILTNAHVVESANEINVKLADKREFKAKVIGADKKTDVALIKIDASSLPTVKQGDPDKLKVGEWVVAIGAPFGFESSVTAGIVSAKGRSLAQENYVPFIQTDVAINPGNSGGPLFNMEGEVVGINSQIYSRTGGFMGLSFAIPIDVATGIARQLREHGKVSRGKIGVMIQEVTEELADSFNLDKPRGALVVSVEKDGPADKAGIKARDVILKFNEQEVIASSDLLRLVGNTKPGSKTSLQVWRNGSTKNLTIKVGEMPGDDAVAVQQEQDKSGKNANRLGLVLKELTNNQKKQLGVESGLLVEEVVEGVARSAGILSGDVILGINDQDIKSVEQFNNLLDKIERGRHVALLVRRGDRTTFISIRVDK</sequence>
<dbReference type="GO" id="GO:0006508">
    <property type="term" value="P:proteolysis"/>
    <property type="evidence" value="ECO:0007669"/>
    <property type="project" value="UniProtKB-KW"/>
</dbReference>
<feature type="active site" description="Charge relay system" evidence="14">
    <location>
        <position position="248"/>
    </location>
</feature>
<evidence type="ECO:0000256" key="10">
    <source>
        <dbReference type="ARBA" id="ARBA00022801"/>
    </source>
</evidence>
<comment type="similarity">
    <text evidence="3">Belongs to the peptidase S1C family.</text>
</comment>
<evidence type="ECO:0000256" key="4">
    <source>
        <dbReference type="ARBA" id="ARBA00013035"/>
    </source>
</evidence>
<dbReference type="Gene3D" id="2.40.10.120">
    <property type="match status" value="1"/>
</dbReference>
<evidence type="ECO:0000256" key="14">
    <source>
        <dbReference type="PIRSR" id="PIRSR611782-1"/>
    </source>
</evidence>
<dbReference type="EC" id="3.4.21.107" evidence="4"/>
<evidence type="ECO:0000256" key="12">
    <source>
        <dbReference type="ARBA" id="ARBA00023016"/>
    </source>
</evidence>
<dbReference type="PANTHER" id="PTHR22939">
    <property type="entry name" value="SERINE PROTEASE FAMILY S1C HTRA-RELATED"/>
    <property type="match status" value="1"/>
</dbReference>
<feature type="active site" description="Charge relay system" evidence="14">
    <location>
        <position position="175"/>
    </location>
</feature>
<dbReference type="FunFam" id="2.40.10.120:FF:000007">
    <property type="entry name" value="Periplasmic serine endoprotease DegP-like"/>
    <property type="match status" value="1"/>
</dbReference>
<dbReference type="NCBIfam" id="TIGR02037">
    <property type="entry name" value="degP_htrA_DO"/>
    <property type="match status" value="1"/>
</dbReference>
<dbReference type="Pfam" id="PF13365">
    <property type="entry name" value="Trypsin_2"/>
    <property type="match status" value="1"/>
</dbReference>
<dbReference type="InterPro" id="IPR001940">
    <property type="entry name" value="Peptidase_S1C"/>
</dbReference>
<keyword evidence="7" id="KW-0732">Signal</keyword>
<evidence type="ECO:0000256" key="9">
    <source>
        <dbReference type="ARBA" id="ARBA00022764"/>
    </source>
</evidence>
<name>A0A1G5SID8_9PROT</name>
<evidence type="ECO:0000313" key="18">
    <source>
        <dbReference type="Proteomes" id="UP000198729"/>
    </source>
</evidence>
<dbReference type="Gene3D" id="2.30.42.10">
    <property type="match status" value="1"/>
</dbReference>
<evidence type="ECO:0000256" key="13">
    <source>
        <dbReference type="ARBA" id="ARBA00032850"/>
    </source>
</evidence>
<dbReference type="Proteomes" id="UP000198729">
    <property type="component" value="Unassembled WGS sequence"/>
</dbReference>
<evidence type="ECO:0000256" key="2">
    <source>
        <dbReference type="ARBA" id="ARBA00004418"/>
    </source>
</evidence>
<dbReference type="InterPro" id="IPR009003">
    <property type="entry name" value="Peptidase_S1_PA"/>
</dbReference>
<keyword evidence="10 17" id="KW-0378">Hydrolase</keyword>
<evidence type="ECO:0000259" key="16">
    <source>
        <dbReference type="PROSITE" id="PS50106"/>
    </source>
</evidence>
<gene>
    <name evidence="17" type="ORF">NSMM_860004</name>
</gene>
<keyword evidence="11" id="KW-0720">Serine protease</keyword>
<keyword evidence="18" id="KW-1185">Reference proteome</keyword>
<dbReference type="Pfam" id="PF13180">
    <property type="entry name" value="PDZ_2"/>
    <property type="match status" value="2"/>
</dbReference>
<organism evidence="17 18">
    <name type="scientific">Nitrosomonas mobilis</name>
    <dbReference type="NCBI Taxonomy" id="51642"/>
    <lineage>
        <taxon>Bacteria</taxon>
        <taxon>Pseudomonadati</taxon>
        <taxon>Pseudomonadota</taxon>
        <taxon>Betaproteobacteria</taxon>
        <taxon>Nitrosomonadales</taxon>
        <taxon>Nitrosomonadaceae</taxon>
        <taxon>Nitrosomonas</taxon>
    </lineage>
</organism>
<dbReference type="InterPro" id="IPR011782">
    <property type="entry name" value="Pept_S1C_Do"/>
</dbReference>
<reference evidence="17 18" key="1">
    <citation type="submission" date="2016-10" db="EMBL/GenBank/DDBJ databases">
        <authorList>
            <person name="de Groot N.N."/>
        </authorList>
    </citation>
    <scope>NUCLEOTIDE SEQUENCE [LARGE SCALE GENOMIC DNA]</scope>
    <source>
        <strain evidence="17">1</strain>
    </source>
</reference>
<feature type="binding site" evidence="15">
    <location>
        <begin position="246"/>
        <end position="248"/>
    </location>
    <ligand>
        <name>substrate</name>
    </ligand>
</feature>
<accession>A0A1G5SID8</accession>
<evidence type="ECO:0000256" key="7">
    <source>
        <dbReference type="ARBA" id="ARBA00022729"/>
    </source>
</evidence>
<evidence type="ECO:0000256" key="1">
    <source>
        <dbReference type="ARBA" id="ARBA00001772"/>
    </source>
</evidence>
<evidence type="ECO:0000256" key="11">
    <source>
        <dbReference type="ARBA" id="ARBA00022825"/>
    </source>
</evidence>
<feature type="active site" description="Charge relay system" evidence="14">
    <location>
        <position position="145"/>
    </location>
</feature>
<dbReference type="SMART" id="SM00228">
    <property type="entry name" value="PDZ"/>
    <property type="match status" value="2"/>
</dbReference>
<dbReference type="Gene3D" id="2.30.42.60">
    <property type="match status" value="1"/>
</dbReference>